<proteinExistence type="predicted"/>
<name>E2BVU0_HARSA</name>
<evidence type="ECO:0000313" key="2">
    <source>
        <dbReference type="EMBL" id="EFN80189.1"/>
    </source>
</evidence>
<dbReference type="InParanoid" id="E2BVU0"/>
<accession>E2BVU0</accession>
<protein>
    <submittedName>
        <fullName evidence="2">Uncharacterized protein</fullName>
    </submittedName>
</protein>
<sequence length="170" mass="18791">MRKHRAGLLCQLPLLPLFIRDRSDVTVALFSIGKLSTPSCSPPLFSSNKSQLSLFELSKYIQYFGNRKQILCIALRPSLPDSLLTVASDLVISCPILAIILQADGRDGENQEKMLKTLEIAHLQQPSNASANLVGYAKLQFKANGEFTPRPTFQQQNSFPGDKNVANEES</sequence>
<reference evidence="2 3" key="1">
    <citation type="journal article" date="2010" name="Science">
        <title>Genomic comparison of the ants Camponotus floridanus and Harpegnathos saltator.</title>
        <authorList>
            <person name="Bonasio R."/>
            <person name="Zhang G."/>
            <person name="Ye C."/>
            <person name="Mutti N.S."/>
            <person name="Fang X."/>
            <person name="Qin N."/>
            <person name="Donahue G."/>
            <person name="Yang P."/>
            <person name="Li Q."/>
            <person name="Li C."/>
            <person name="Zhang P."/>
            <person name="Huang Z."/>
            <person name="Berger S.L."/>
            <person name="Reinberg D."/>
            <person name="Wang J."/>
            <person name="Liebig J."/>
        </authorList>
    </citation>
    <scope>NUCLEOTIDE SEQUENCE [LARGE SCALE GENOMIC DNA]</scope>
    <source>
        <strain evidence="2 3">R22 G/1</strain>
    </source>
</reference>
<keyword evidence="3" id="KW-1185">Reference proteome</keyword>
<evidence type="ECO:0000256" key="1">
    <source>
        <dbReference type="SAM" id="MobiDB-lite"/>
    </source>
</evidence>
<gene>
    <name evidence="2" type="ORF">EAI_07103</name>
</gene>
<dbReference type="Proteomes" id="UP000008237">
    <property type="component" value="Unassembled WGS sequence"/>
</dbReference>
<dbReference type="EMBL" id="GL450994">
    <property type="protein sequence ID" value="EFN80189.1"/>
    <property type="molecule type" value="Genomic_DNA"/>
</dbReference>
<feature type="region of interest" description="Disordered" evidence="1">
    <location>
        <begin position="147"/>
        <end position="170"/>
    </location>
</feature>
<dbReference type="AlphaFoldDB" id="E2BVU0"/>
<evidence type="ECO:0000313" key="3">
    <source>
        <dbReference type="Proteomes" id="UP000008237"/>
    </source>
</evidence>
<organism evidence="3">
    <name type="scientific">Harpegnathos saltator</name>
    <name type="common">Jerdon's jumping ant</name>
    <dbReference type="NCBI Taxonomy" id="610380"/>
    <lineage>
        <taxon>Eukaryota</taxon>
        <taxon>Metazoa</taxon>
        <taxon>Ecdysozoa</taxon>
        <taxon>Arthropoda</taxon>
        <taxon>Hexapoda</taxon>
        <taxon>Insecta</taxon>
        <taxon>Pterygota</taxon>
        <taxon>Neoptera</taxon>
        <taxon>Endopterygota</taxon>
        <taxon>Hymenoptera</taxon>
        <taxon>Apocrita</taxon>
        <taxon>Aculeata</taxon>
        <taxon>Formicoidea</taxon>
        <taxon>Formicidae</taxon>
        <taxon>Ponerinae</taxon>
        <taxon>Ponerini</taxon>
        <taxon>Harpegnathos</taxon>
    </lineage>
</organism>